<evidence type="ECO:0000256" key="6">
    <source>
        <dbReference type="ARBA" id="ARBA00023315"/>
    </source>
</evidence>
<dbReference type="EC" id="2.3.1.51" evidence="7"/>
<evidence type="ECO:0000256" key="3">
    <source>
        <dbReference type="ARBA" id="ARBA00022516"/>
    </source>
</evidence>
<dbReference type="Proteomes" id="UP000284779">
    <property type="component" value="Unassembled WGS sequence"/>
</dbReference>
<keyword evidence="7" id="KW-0594">Phospholipid biosynthesis</keyword>
<dbReference type="RefSeq" id="WP_117969250.1">
    <property type="nucleotide sequence ID" value="NZ_CAUBDO010000001.1"/>
</dbReference>
<dbReference type="SMART" id="SM00563">
    <property type="entry name" value="PlsC"/>
    <property type="match status" value="1"/>
</dbReference>
<keyword evidence="6 7" id="KW-0012">Acyltransferase</keyword>
<dbReference type="InterPro" id="IPR002123">
    <property type="entry name" value="Plipid/glycerol_acylTrfase"/>
</dbReference>
<keyword evidence="4 7" id="KW-0808">Transferase</keyword>
<dbReference type="SUPFAM" id="SSF69593">
    <property type="entry name" value="Glycerol-3-phosphate (1)-acyltransferase"/>
    <property type="match status" value="1"/>
</dbReference>
<dbReference type="CDD" id="cd07989">
    <property type="entry name" value="LPLAT_AGPAT-like"/>
    <property type="match status" value="1"/>
</dbReference>
<dbReference type="GO" id="GO:0003841">
    <property type="term" value="F:1-acylglycerol-3-phosphate O-acyltransferase activity"/>
    <property type="evidence" value="ECO:0007669"/>
    <property type="project" value="UniProtKB-UniRule"/>
</dbReference>
<accession>A0A413RD61</accession>
<dbReference type="GO" id="GO:0016020">
    <property type="term" value="C:membrane"/>
    <property type="evidence" value="ECO:0007669"/>
    <property type="project" value="InterPro"/>
</dbReference>
<evidence type="ECO:0000256" key="2">
    <source>
        <dbReference type="ARBA" id="ARBA00008655"/>
    </source>
</evidence>
<comment type="similarity">
    <text evidence="2 7">Belongs to the 1-acyl-sn-glycerol-3-phosphate acyltransferase family.</text>
</comment>
<dbReference type="Pfam" id="PF01553">
    <property type="entry name" value="Acyltransferase"/>
    <property type="match status" value="1"/>
</dbReference>
<evidence type="ECO:0000313" key="9">
    <source>
        <dbReference type="EMBL" id="RHA20718.1"/>
    </source>
</evidence>
<evidence type="ECO:0000259" key="8">
    <source>
        <dbReference type="SMART" id="SM00563"/>
    </source>
</evidence>
<keyword evidence="5 7" id="KW-0443">Lipid metabolism</keyword>
<proteinExistence type="inferred from homology"/>
<dbReference type="NCBIfam" id="TIGR00530">
    <property type="entry name" value="AGP_acyltrn"/>
    <property type="match status" value="1"/>
</dbReference>
<dbReference type="EMBL" id="QSFD01000001">
    <property type="protein sequence ID" value="RHA20718.1"/>
    <property type="molecule type" value="Genomic_DNA"/>
</dbReference>
<keyword evidence="10" id="KW-1185">Reference proteome</keyword>
<dbReference type="AlphaFoldDB" id="A0A413RD61"/>
<name>A0A413RD61_9FIRM</name>
<evidence type="ECO:0000256" key="1">
    <source>
        <dbReference type="ARBA" id="ARBA00005189"/>
    </source>
</evidence>
<evidence type="ECO:0000256" key="7">
    <source>
        <dbReference type="RuleBase" id="RU361267"/>
    </source>
</evidence>
<gene>
    <name evidence="9" type="ORF">DW944_00700</name>
</gene>
<comment type="caution">
    <text evidence="9">The sequence shown here is derived from an EMBL/GenBank/DDBJ whole genome shotgun (WGS) entry which is preliminary data.</text>
</comment>
<feature type="domain" description="Phospholipid/glycerol acyltransferase" evidence="8">
    <location>
        <begin position="72"/>
        <end position="186"/>
    </location>
</feature>
<evidence type="ECO:0000313" key="10">
    <source>
        <dbReference type="Proteomes" id="UP000284779"/>
    </source>
</evidence>
<organism evidence="9 10">
    <name type="scientific">Eubacterium ventriosum</name>
    <dbReference type="NCBI Taxonomy" id="39496"/>
    <lineage>
        <taxon>Bacteria</taxon>
        <taxon>Bacillati</taxon>
        <taxon>Bacillota</taxon>
        <taxon>Clostridia</taxon>
        <taxon>Eubacteriales</taxon>
        <taxon>Eubacteriaceae</taxon>
        <taxon>Eubacterium</taxon>
    </lineage>
</organism>
<sequence>MIRLLLVAVFLIIFFIVSLPVMLVEWIIQHFNMDLRNRSSLKFVQFGLKCVSFLSGVKLEVNGKENIPNQACLFVANHISFFDIVVTYPLMISPTGYIAKKELEKVPFLSWIMRFVNCIFLDRKDPRNGLKAVLSAADMIKSGISVFLFPEGTRSKTEKMGEFKDGGFKIATKSKAPVVPVGITGTNDILENHFPFIKSGKVIVSFGKPIYTTDMDRAEQKLLPGKAYEQVKKLSNQL</sequence>
<dbReference type="PANTHER" id="PTHR10434">
    <property type="entry name" value="1-ACYL-SN-GLYCEROL-3-PHOSPHATE ACYLTRANSFERASE"/>
    <property type="match status" value="1"/>
</dbReference>
<dbReference type="GO" id="GO:0006654">
    <property type="term" value="P:phosphatidic acid biosynthetic process"/>
    <property type="evidence" value="ECO:0007669"/>
    <property type="project" value="TreeGrafter"/>
</dbReference>
<comment type="catalytic activity">
    <reaction evidence="7">
        <text>a 1-acyl-sn-glycero-3-phosphate + an acyl-CoA = a 1,2-diacyl-sn-glycero-3-phosphate + CoA</text>
        <dbReference type="Rhea" id="RHEA:19709"/>
        <dbReference type="ChEBI" id="CHEBI:57287"/>
        <dbReference type="ChEBI" id="CHEBI:57970"/>
        <dbReference type="ChEBI" id="CHEBI:58342"/>
        <dbReference type="ChEBI" id="CHEBI:58608"/>
        <dbReference type="EC" id="2.3.1.51"/>
    </reaction>
</comment>
<comment type="pathway">
    <text evidence="1">Lipid metabolism.</text>
</comment>
<protein>
    <recommendedName>
        <fullName evidence="7">1-acyl-sn-glycerol-3-phosphate acyltransferase</fullName>
        <ecNumber evidence="7">2.3.1.51</ecNumber>
    </recommendedName>
</protein>
<evidence type="ECO:0000256" key="5">
    <source>
        <dbReference type="ARBA" id="ARBA00023098"/>
    </source>
</evidence>
<dbReference type="PANTHER" id="PTHR10434:SF64">
    <property type="entry name" value="1-ACYL-SN-GLYCEROL-3-PHOSPHATE ACYLTRANSFERASE-RELATED"/>
    <property type="match status" value="1"/>
</dbReference>
<evidence type="ECO:0000256" key="4">
    <source>
        <dbReference type="ARBA" id="ARBA00022679"/>
    </source>
</evidence>
<keyword evidence="3 7" id="KW-0444">Lipid biosynthesis</keyword>
<keyword evidence="7" id="KW-1208">Phospholipid metabolism</keyword>
<dbReference type="InterPro" id="IPR004552">
    <property type="entry name" value="AGP_acyltrans"/>
</dbReference>
<reference evidence="9 10" key="1">
    <citation type="submission" date="2018-08" db="EMBL/GenBank/DDBJ databases">
        <title>A genome reference for cultivated species of the human gut microbiota.</title>
        <authorList>
            <person name="Zou Y."/>
            <person name="Xue W."/>
            <person name="Luo G."/>
        </authorList>
    </citation>
    <scope>NUCLEOTIDE SEQUENCE [LARGE SCALE GENOMIC DNA]</scope>
    <source>
        <strain evidence="9 10">AM44-11BH</strain>
    </source>
</reference>
<comment type="domain">
    <text evidence="7">The HXXXXD motif is essential for acyltransferase activity and may constitute the binding site for the phosphate moiety of the glycerol-3-phosphate.</text>
</comment>